<gene>
    <name evidence="2" type="ORF">IL334_006142</name>
</gene>
<dbReference type="RefSeq" id="XP_062793897.1">
    <property type="nucleotide sequence ID" value="XM_062937846.1"/>
</dbReference>
<protein>
    <submittedName>
        <fullName evidence="2">Uncharacterized protein</fullName>
    </submittedName>
</protein>
<sequence>MNPKMTPQELREFQEWKDLKEFRQFKAAKDKATNPQLGDQSIIAASHRRPIPSTRAPLAAPVFDSSDEEPPHQLSPASTTKTPSAISDTSLSHQSGQFSIPSSNAYIKGALTQHSTADFMRKGQHQNSPAQSHPGLPLQPRRSQGAVGNKTIHKTKQSPMVKQKPFGTASTKASSVKATSEDTQKKAILLGSEARVTLLPDHRFLTVDLAEHPLKELREFLEERNHMQHPCIRANDSVSAIKTKLDKEFKGLVDTFMNEYAWVVLNENRLTFRIYKGVEETEPSQLLMAYKSKKEAFLVIKDSNYRDNLWEEYLESYGEESTIDREEPAKVKNAVQRTKGGIQTGEMRSSVPHQDKRKVSSSVNHSSPISASIPYSDEEVKPDLTFLDSARHQPTVKGKGRPDYDLNREAEAFFASYNPTTPDSSVEIISPIPGLIKKGEPVASYRSQPSKRSISGSNQPTSPKKPKGRSQVKHRIEISPIGVRSVERKTKTAQKAMAELNILSSPKKSKSGESSTADAEITNEGEDENEEEDEVEARVQPLHPEVVARYEDHVVDGMNCRTIYIPSPVPTPSPPPLTARRSGRTQKSRK</sequence>
<feature type="compositionally biased region" description="Pro residues" evidence="1">
    <location>
        <begin position="567"/>
        <end position="577"/>
    </location>
</feature>
<accession>A0ABZ1D540</accession>
<feature type="region of interest" description="Disordered" evidence="1">
    <location>
        <begin position="325"/>
        <end position="374"/>
    </location>
</feature>
<organism evidence="2 3">
    <name type="scientific">Kwoniella shivajii</name>
    <dbReference type="NCBI Taxonomy" id="564305"/>
    <lineage>
        <taxon>Eukaryota</taxon>
        <taxon>Fungi</taxon>
        <taxon>Dikarya</taxon>
        <taxon>Basidiomycota</taxon>
        <taxon>Agaricomycotina</taxon>
        <taxon>Tremellomycetes</taxon>
        <taxon>Tremellales</taxon>
        <taxon>Cryptococcaceae</taxon>
        <taxon>Kwoniella</taxon>
    </lineage>
</organism>
<dbReference type="GeneID" id="87958272"/>
<feature type="region of interest" description="Disordered" evidence="1">
    <location>
        <begin position="562"/>
        <end position="590"/>
    </location>
</feature>
<proteinExistence type="predicted"/>
<name>A0ABZ1D540_9TREE</name>
<feature type="compositionally biased region" description="Polar residues" evidence="1">
    <location>
        <begin position="445"/>
        <end position="462"/>
    </location>
</feature>
<feature type="compositionally biased region" description="Basic residues" evidence="1">
    <location>
        <begin position="464"/>
        <end position="473"/>
    </location>
</feature>
<dbReference type="Proteomes" id="UP001329825">
    <property type="component" value="Chromosome 8"/>
</dbReference>
<feature type="region of interest" description="Disordered" evidence="1">
    <location>
        <begin position="27"/>
        <end position="97"/>
    </location>
</feature>
<feature type="region of interest" description="Disordered" evidence="1">
    <location>
        <begin position="121"/>
        <end position="178"/>
    </location>
</feature>
<evidence type="ECO:0000313" key="2">
    <source>
        <dbReference type="EMBL" id="WRT69158.1"/>
    </source>
</evidence>
<evidence type="ECO:0000313" key="3">
    <source>
        <dbReference type="Proteomes" id="UP001329825"/>
    </source>
</evidence>
<feature type="compositionally biased region" description="Low complexity" evidence="1">
    <location>
        <begin position="360"/>
        <end position="372"/>
    </location>
</feature>
<feature type="region of interest" description="Disordered" evidence="1">
    <location>
        <begin position="440"/>
        <end position="545"/>
    </location>
</feature>
<feature type="compositionally biased region" description="Basic residues" evidence="1">
    <location>
        <begin position="581"/>
        <end position="590"/>
    </location>
</feature>
<evidence type="ECO:0000256" key="1">
    <source>
        <dbReference type="SAM" id="MobiDB-lite"/>
    </source>
</evidence>
<reference evidence="2 3" key="1">
    <citation type="submission" date="2024-01" db="EMBL/GenBank/DDBJ databases">
        <title>Comparative genomics of Cryptococcus and Kwoniella reveals pathogenesis evolution and contrasting modes of karyotype evolution via chromosome fusion or intercentromeric recombination.</title>
        <authorList>
            <person name="Coelho M.A."/>
            <person name="David-Palma M."/>
            <person name="Shea T."/>
            <person name="Bowers K."/>
            <person name="McGinley-Smith S."/>
            <person name="Mohammad A.W."/>
            <person name="Gnirke A."/>
            <person name="Yurkov A.M."/>
            <person name="Nowrousian M."/>
            <person name="Sun S."/>
            <person name="Cuomo C.A."/>
            <person name="Heitman J."/>
        </authorList>
    </citation>
    <scope>NUCLEOTIDE SEQUENCE [LARGE SCALE GENOMIC DNA]</scope>
    <source>
        <strain evidence="2">CBS 11374</strain>
    </source>
</reference>
<feature type="compositionally biased region" description="Low complexity" evidence="1">
    <location>
        <begin position="168"/>
        <end position="178"/>
    </location>
</feature>
<keyword evidence="3" id="KW-1185">Reference proteome</keyword>
<dbReference type="EMBL" id="CP141888">
    <property type="protein sequence ID" value="WRT69158.1"/>
    <property type="molecule type" value="Genomic_DNA"/>
</dbReference>
<feature type="compositionally biased region" description="Acidic residues" evidence="1">
    <location>
        <begin position="521"/>
        <end position="535"/>
    </location>
</feature>
<feature type="compositionally biased region" description="Polar residues" evidence="1">
    <location>
        <begin position="75"/>
        <end position="97"/>
    </location>
</feature>